<accession>A0A8J7KS61</accession>
<dbReference type="Pfam" id="PF04586">
    <property type="entry name" value="Peptidase_S78"/>
    <property type="match status" value="1"/>
</dbReference>
<dbReference type="NCBIfam" id="TIGR01543">
    <property type="entry name" value="proheadase_HK97"/>
    <property type="match status" value="1"/>
</dbReference>
<dbReference type="EMBL" id="JADKPV010000001">
    <property type="protein sequence ID" value="MBF4500229.1"/>
    <property type="molecule type" value="Genomic_DNA"/>
</dbReference>
<keyword evidence="1" id="KW-1188">Viral release from host cell</keyword>
<dbReference type="Proteomes" id="UP000622653">
    <property type="component" value="Unassembled WGS sequence"/>
</dbReference>
<gene>
    <name evidence="5" type="ORF">IRY55_02540</name>
</gene>
<name>A0A8J7KS61_9BACL</name>
<keyword evidence="2 5" id="KW-0645">Protease</keyword>
<protein>
    <submittedName>
        <fullName evidence="5">HK97 family phage prohead protease</fullName>
    </submittedName>
</protein>
<sequence>MKFEKRELLIEDLSIDKKENSMTVEGYTLKWGSMSNPIATADGFFYENFAMGAFDETLQNDEQLVLYGHDINQVLGRTSNNTALLVADEAGLHLTVDLPNTTLGKDVLELVKRGDIAGMSVGFIKQEDSFERVDGDIVRTINKAKLVEVSLVPMPAYDSSDVSQRSMEGLQDLLEQEQKQKELRQRLLLLAQI</sequence>
<evidence type="ECO:0000256" key="1">
    <source>
        <dbReference type="ARBA" id="ARBA00022612"/>
    </source>
</evidence>
<evidence type="ECO:0000313" key="5">
    <source>
        <dbReference type="EMBL" id="MBF4500229.1"/>
    </source>
</evidence>
<organism evidence="5 6">
    <name type="scientific">Savagea serpentis</name>
    <dbReference type="NCBI Taxonomy" id="2785297"/>
    <lineage>
        <taxon>Bacteria</taxon>
        <taxon>Bacillati</taxon>
        <taxon>Bacillota</taxon>
        <taxon>Bacilli</taxon>
        <taxon>Bacillales</taxon>
        <taxon>Caryophanaceae</taxon>
        <taxon>Savagea</taxon>
    </lineage>
</organism>
<dbReference type="AlphaFoldDB" id="A0A8J7KS61"/>
<feature type="domain" description="Prohead serine protease" evidence="4">
    <location>
        <begin position="15"/>
        <end position="168"/>
    </location>
</feature>
<dbReference type="RefSeq" id="WP_194561678.1">
    <property type="nucleotide sequence ID" value="NZ_JADKPV010000001.1"/>
</dbReference>
<keyword evidence="6" id="KW-1185">Reference proteome</keyword>
<dbReference type="GO" id="GO:0006508">
    <property type="term" value="P:proteolysis"/>
    <property type="evidence" value="ECO:0007669"/>
    <property type="project" value="UniProtKB-KW"/>
</dbReference>
<evidence type="ECO:0000259" key="4">
    <source>
        <dbReference type="Pfam" id="PF04586"/>
    </source>
</evidence>
<comment type="caution">
    <text evidence="5">The sequence shown here is derived from an EMBL/GenBank/DDBJ whole genome shotgun (WGS) entry which is preliminary data.</text>
</comment>
<evidence type="ECO:0000313" key="6">
    <source>
        <dbReference type="Proteomes" id="UP000622653"/>
    </source>
</evidence>
<dbReference type="InterPro" id="IPR054613">
    <property type="entry name" value="Peptidase_S78_dom"/>
</dbReference>
<reference evidence="5" key="1">
    <citation type="submission" date="2020-11" db="EMBL/GenBank/DDBJ databases">
        <title>Multidrug resistant novel bacterium Savagea serpentis sp. nov., isolated from the scats of a vine snake (Ahaetulla nasuta).</title>
        <authorList>
            <person name="Venkata Ramana V."/>
            <person name="Vikas Patil S."/>
            <person name="Yogita Lugani V."/>
        </authorList>
    </citation>
    <scope>NUCLEOTIDE SEQUENCE</scope>
    <source>
        <strain evidence="5">SN6</strain>
    </source>
</reference>
<keyword evidence="3" id="KW-0378">Hydrolase</keyword>
<evidence type="ECO:0000256" key="3">
    <source>
        <dbReference type="ARBA" id="ARBA00022801"/>
    </source>
</evidence>
<dbReference type="InterPro" id="IPR006433">
    <property type="entry name" value="Prohead_protease"/>
</dbReference>
<proteinExistence type="predicted"/>
<evidence type="ECO:0000256" key="2">
    <source>
        <dbReference type="ARBA" id="ARBA00022670"/>
    </source>
</evidence>
<dbReference type="GO" id="GO:0008233">
    <property type="term" value="F:peptidase activity"/>
    <property type="evidence" value="ECO:0007669"/>
    <property type="project" value="UniProtKB-KW"/>
</dbReference>